<name>A0A6C0KPE5_9ZZZZ</name>
<feature type="region of interest" description="Disordered" evidence="1">
    <location>
        <begin position="266"/>
        <end position="290"/>
    </location>
</feature>
<protein>
    <submittedName>
        <fullName evidence="2">Uncharacterized protein</fullName>
    </submittedName>
</protein>
<dbReference type="AlphaFoldDB" id="A0A6C0KPE5"/>
<evidence type="ECO:0000256" key="1">
    <source>
        <dbReference type="SAM" id="MobiDB-lite"/>
    </source>
</evidence>
<dbReference type="Pfam" id="PF19150">
    <property type="entry name" value="DUF5832"/>
    <property type="match status" value="1"/>
</dbReference>
<dbReference type="EMBL" id="MN740936">
    <property type="protein sequence ID" value="QHU18607.1"/>
    <property type="molecule type" value="Genomic_DNA"/>
</dbReference>
<sequence>MSNNAAVVEDFLDEDVEVPGQRYILLSFLSPEKVLERKDQYFFKKFLENYEVEWKLKNLETFMVDTVNHINNELDERIRELEKSDQFDQAAICRKNRLSVDDLMGNYNQFVQKNRNDVTSTKIAEAFDSFMFANKTKLEEDFYAKNDFQTSIRGLKVRGVYGNTKEAELKAKKLQTKDKYHNIFIGEVGKWLPWDPQPHEVRDQEYAQDQLNTLMRKYKENEDDREKLFEERSKNGKQVFGGSQGSATESFGAMFQGKGDLALQRKMENQTVEPVEESKTPQNTVVEPST</sequence>
<reference evidence="2" key="1">
    <citation type="journal article" date="2020" name="Nature">
        <title>Giant virus diversity and host interactions through global metagenomics.</title>
        <authorList>
            <person name="Schulz F."/>
            <person name="Roux S."/>
            <person name="Paez-Espino D."/>
            <person name="Jungbluth S."/>
            <person name="Walsh D.A."/>
            <person name="Denef V.J."/>
            <person name="McMahon K.D."/>
            <person name="Konstantinidis K.T."/>
            <person name="Eloe-Fadrosh E.A."/>
            <person name="Kyrpides N.C."/>
            <person name="Woyke T."/>
        </authorList>
    </citation>
    <scope>NUCLEOTIDE SEQUENCE</scope>
    <source>
        <strain evidence="2">GVMAG-S-3300013006-158</strain>
    </source>
</reference>
<proteinExistence type="predicted"/>
<evidence type="ECO:0000313" key="2">
    <source>
        <dbReference type="EMBL" id="QHU18607.1"/>
    </source>
</evidence>
<accession>A0A6C0KPE5</accession>
<organism evidence="2">
    <name type="scientific">viral metagenome</name>
    <dbReference type="NCBI Taxonomy" id="1070528"/>
    <lineage>
        <taxon>unclassified sequences</taxon>
        <taxon>metagenomes</taxon>
        <taxon>organismal metagenomes</taxon>
    </lineage>
</organism>
<dbReference type="InterPro" id="IPR043872">
    <property type="entry name" value="DUF5832"/>
</dbReference>
<feature type="compositionally biased region" description="Polar residues" evidence="1">
    <location>
        <begin position="280"/>
        <end position="290"/>
    </location>
</feature>